<dbReference type="AlphaFoldDB" id="A0A521DU12"/>
<evidence type="ECO:0000313" key="1">
    <source>
        <dbReference type="EMBL" id="SMO75128.1"/>
    </source>
</evidence>
<dbReference type="Proteomes" id="UP000320300">
    <property type="component" value="Unassembled WGS sequence"/>
</dbReference>
<evidence type="ECO:0000313" key="2">
    <source>
        <dbReference type="Proteomes" id="UP000320300"/>
    </source>
</evidence>
<accession>A0A521DU12</accession>
<protein>
    <submittedName>
        <fullName evidence="1">Uncharacterized protein</fullName>
    </submittedName>
</protein>
<keyword evidence="2" id="KW-1185">Reference proteome</keyword>
<reference evidence="1 2" key="1">
    <citation type="submission" date="2017-05" db="EMBL/GenBank/DDBJ databases">
        <authorList>
            <person name="Varghese N."/>
            <person name="Submissions S."/>
        </authorList>
    </citation>
    <scope>NUCLEOTIDE SEQUENCE [LARGE SCALE GENOMIC DNA]</scope>
    <source>
        <strain evidence="1 2">DSM 19036</strain>
    </source>
</reference>
<sequence>MPTTLIRRNGDIPLLIEAENDITPITETRFSISKKAL</sequence>
<name>A0A521DU12_9SPHI</name>
<organism evidence="1 2">
    <name type="scientific">Pedobacter westerhofensis</name>
    <dbReference type="NCBI Taxonomy" id="425512"/>
    <lineage>
        <taxon>Bacteria</taxon>
        <taxon>Pseudomonadati</taxon>
        <taxon>Bacteroidota</taxon>
        <taxon>Sphingobacteriia</taxon>
        <taxon>Sphingobacteriales</taxon>
        <taxon>Sphingobacteriaceae</taxon>
        <taxon>Pedobacter</taxon>
    </lineage>
</organism>
<gene>
    <name evidence="1" type="ORF">SAMN06265348_106180</name>
</gene>
<proteinExistence type="predicted"/>
<dbReference type="EMBL" id="FXTN01000006">
    <property type="protein sequence ID" value="SMO75128.1"/>
    <property type="molecule type" value="Genomic_DNA"/>
</dbReference>